<feature type="non-terminal residue" evidence="1">
    <location>
        <position position="1"/>
    </location>
</feature>
<accession>X1B1J2</accession>
<dbReference type="AlphaFoldDB" id="X1B1J2"/>
<proteinExistence type="predicted"/>
<organism evidence="1">
    <name type="scientific">marine sediment metagenome</name>
    <dbReference type="NCBI Taxonomy" id="412755"/>
    <lineage>
        <taxon>unclassified sequences</taxon>
        <taxon>metagenomes</taxon>
        <taxon>ecological metagenomes</taxon>
    </lineage>
</organism>
<feature type="non-terminal residue" evidence="1">
    <location>
        <position position="249"/>
    </location>
</feature>
<gene>
    <name evidence="1" type="ORF">S01H4_27003</name>
</gene>
<dbReference type="EMBL" id="BART01013111">
    <property type="protein sequence ID" value="GAG88815.1"/>
    <property type="molecule type" value="Genomic_DNA"/>
</dbReference>
<sequence length="249" mass="26333">FNNILDDVEMRFGNDADYVIGFETAVNGLEIYSATSGALLIINNTQTNFNPGGNDINFQIASVTDTSCFFLDGEGAGKIGIGVGCPTEKLDVNGNIKTNGELTDGTNAVTPLALKYKDIDFSAGEFNFPSAVDIAQITELDALAPLNDVTGTNKNKLGYLMDATADEGIKQQLKIPKNVDTAGTVTFEALVYSGAANPDGDVILSIYHSAGAVGESFDIAYTEKMSAATDIDTPAQYEVVLVTWTETIA</sequence>
<comment type="caution">
    <text evidence="1">The sequence shown here is derived from an EMBL/GenBank/DDBJ whole genome shotgun (WGS) entry which is preliminary data.</text>
</comment>
<protein>
    <submittedName>
        <fullName evidence="1">Uncharacterized protein</fullName>
    </submittedName>
</protein>
<reference evidence="1" key="1">
    <citation type="journal article" date="2014" name="Front. Microbiol.">
        <title>High frequency of phylogenetically diverse reductive dehalogenase-homologous genes in deep subseafloor sedimentary metagenomes.</title>
        <authorList>
            <person name="Kawai M."/>
            <person name="Futagami T."/>
            <person name="Toyoda A."/>
            <person name="Takaki Y."/>
            <person name="Nishi S."/>
            <person name="Hori S."/>
            <person name="Arai W."/>
            <person name="Tsubouchi T."/>
            <person name="Morono Y."/>
            <person name="Uchiyama I."/>
            <person name="Ito T."/>
            <person name="Fujiyama A."/>
            <person name="Inagaki F."/>
            <person name="Takami H."/>
        </authorList>
    </citation>
    <scope>NUCLEOTIDE SEQUENCE</scope>
    <source>
        <strain evidence="1">Expedition CK06-06</strain>
    </source>
</reference>
<evidence type="ECO:0000313" key="1">
    <source>
        <dbReference type="EMBL" id="GAG88815.1"/>
    </source>
</evidence>
<name>X1B1J2_9ZZZZ</name>